<sequence length="191" mass="21508">MLTHRIIPHLRFCGNVWRSAAAAAAANCNRGIAYNTAARQNSTQSTYSSHNRPDYQCRRFYGNQKEDAAESHLDTATYERVCSETLDALCDYFEELTENANDLKGSDVSYGDGVLTVNLGQPHGTYVINRQTPNKQIWLSSPTSGPKRFDFVDNKWVYKHSGETLHSLLQLEIPNIIKSQSIDFIQLPYGS</sequence>
<dbReference type="HOGENOM" id="CLU_080880_2_1_1"/>
<dbReference type="OMA" id="THRIIPH"/>
<dbReference type="eggNOG" id="KOG3413">
    <property type="taxonomic scope" value="Eukaryota"/>
</dbReference>
<evidence type="ECO:0000256" key="8">
    <source>
        <dbReference type="ARBA" id="ARBA00023002"/>
    </source>
</evidence>
<dbReference type="GO" id="GO:1903862">
    <property type="term" value="P:positive regulation of oxidative phosphorylation"/>
    <property type="evidence" value="ECO:0007669"/>
    <property type="project" value="EnsemblMetazoa"/>
</dbReference>
<comment type="catalytic activity">
    <reaction evidence="13">
        <text>4 Fe(2+) + O2 + 4 H(+) = 4 Fe(3+) + 2 H2O</text>
        <dbReference type="Rhea" id="RHEA:11148"/>
        <dbReference type="ChEBI" id="CHEBI:15377"/>
        <dbReference type="ChEBI" id="CHEBI:15378"/>
        <dbReference type="ChEBI" id="CHEBI:15379"/>
        <dbReference type="ChEBI" id="CHEBI:29033"/>
        <dbReference type="ChEBI" id="CHEBI:29034"/>
        <dbReference type="EC" id="1.16.3.1"/>
    </reaction>
</comment>
<dbReference type="GO" id="GO:0010039">
    <property type="term" value="P:response to iron ion"/>
    <property type="evidence" value="ECO:0007669"/>
    <property type="project" value="EnsemblMetazoa"/>
</dbReference>
<comment type="similarity">
    <text evidence="2">Belongs to the frataxin family.</text>
</comment>
<dbReference type="CDD" id="cd00503">
    <property type="entry name" value="Frataxin"/>
    <property type="match status" value="1"/>
</dbReference>
<keyword evidence="11" id="KW-0496">Mitochondrion</keyword>
<dbReference type="GO" id="GO:0016042">
    <property type="term" value="P:lipid catabolic process"/>
    <property type="evidence" value="ECO:0007669"/>
    <property type="project" value="EnsemblMetazoa"/>
</dbReference>
<evidence type="ECO:0000256" key="11">
    <source>
        <dbReference type="ARBA" id="ARBA00023128"/>
    </source>
</evidence>
<dbReference type="PANTHER" id="PTHR16821">
    <property type="entry name" value="FRATAXIN"/>
    <property type="match status" value="1"/>
</dbReference>
<dbReference type="GO" id="GO:0051881">
    <property type="term" value="P:regulation of mitochondrial membrane potential"/>
    <property type="evidence" value="ECO:0007669"/>
    <property type="project" value="EnsemblMetazoa"/>
</dbReference>
<dbReference type="PhylomeDB" id="B4NCQ9"/>
<dbReference type="NCBIfam" id="TIGR03422">
    <property type="entry name" value="mito_frataxin"/>
    <property type="match status" value="1"/>
</dbReference>
<keyword evidence="15" id="KW-1185">Reference proteome</keyword>
<evidence type="ECO:0000256" key="10">
    <source>
        <dbReference type="ARBA" id="ARBA00023065"/>
    </source>
</evidence>
<dbReference type="AlphaFoldDB" id="B4NCQ9"/>
<keyword evidence="10" id="KW-0406">Ion transport</keyword>
<proteinExistence type="inferred from homology"/>
<evidence type="ECO:0000256" key="6">
    <source>
        <dbReference type="ARBA" id="ARBA00022496"/>
    </source>
</evidence>
<dbReference type="PRINTS" id="PR00904">
    <property type="entry name" value="FRATAXIN"/>
</dbReference>
<evidence type="ECO:0000313" key="15">
    <source>
        <dbReference type="Proteomes" id="UP000007798"/>
    </source>
</evidence>
<dbReference type="OrthoDB" id="1897642at2759"/>
<evidence type="ECO:0000256" key="1">
    <source>
        <dbReference type="ARBA" id="ARBA00004173"/>
    </source>
</evidence>
<evidence type="ECO:0000256" key="4">
    <source>
        <dbReference type="ARBA" id="ARBA00022434"/>
    </source>
</evidence>
<dbReference type="PANTHER" id="PTHR16821:SF2">
    <property type="entry name" value="FRATAXIN, MITOCHONDRIAL"/>
    <property type="match status" value="1"/>
</dbReference>
<keyword evidence="6" id="KW-0410">Iron transport</keyword>
<dbReference type="InParanoid" id="B4NCQ9"/>
<dbReference type="Pfam" id="PF01491">
    <property type="entry name" value="Frataxin_Cyay"/>
    <property type="match status" value="1"/>
</dbReference>
<dbReference type="GO" id="GO:0019896">
    <property type="term" value="P:axonal transport of mitochondrion"/>
    <property type="evidence" value="ECO:0007669"/>
    <property type="project" value="EnsemblMetazoa"/>
</dbReference>
<dbReference type="GO" id="GO:0045823">
    <property type="term" value="P:positive regulation of heart contraction"/>
    <property type="evidence" value="ECO:0007669"/>
    <property type="project" value="EnsemblMetazoa"/>
</dbReference>
<gene>
    <name evidence="14" type="primary">Dwil\GK10087</name>
    <name evidence="14" type="ORF">Dwil_GK10087</name>
</gene>
<dbReference type="SUPFAM" id="SSF55387">
    <property type="entry name" value="Frataxin/Nqo15-like"/>
    <property type="match status" value="1"/>
</dbReference>
<dbReference type="FunFam" id="3.30.920.10:FF:000002">
    <property type="entry name" value="Frataxin, mitochondrial"/>
    <property type="match status" value="1"/>
</dbReference>
<evidence type="ECO:0000256" key="2">
    <source>
        <dbReference type="ARBA" id="ARBA00008183"/>
    </source>
</evidence>
<evidence type="ECO:0000256" key="7">
    <source>
        <dbReference type="ARBA" id="ARBA00022946"/>
    </source>
</evidence>
<dbReference type="EC" id="1.16.3.1" evidence="3"/>
<dbReference type="InterPro" id="IPR002908">
    <property type="entry name" value="Frataxin/CyaY"/>
</dbReference>
<keyword evidence="7" id="KW-0809">Transit peptide</keyword>
<reference evidence="14 15" key="1">
    <citation type="journal article" date="2007" name="Nature">
        <title>Evolution of genes and genomes on the Drosophila phylogeny.</title>
        <authorList>
            <consortium name="Drosophila 12 Genomes Consortium"/>
            <person name="Clark A.G."/>
            <person name="Eisen M.B."/>
            <person name="Smith D.R."/>
            <person name="Bergman C.M."/>
            <person name="Oliver B."/>
            <person name="Markow T.A."/>
            <person name="Kaufman T.C."/>
            <person name="Kellis M."/>
            <person name="Gelbart W."/>
            <person name="Iyer V.N."/>
            <person name="Pollard D.A."/>
            <person name="Sackton T.B."/>
            <person name="Larracuente A.M."/>
            <person name="Singh N.D."/>
            <person name="Abad J.P."/>
            <person name="Abt D.N."/>
            <person name="Adryan B."/>
            <person name="Aguade M."/>
            <person name="Akashi H."/>
            <person name="Anderson W.W."/>
            <person name="Aquadro C.F."/>
            <person name="Ardell D.H."/>
            <person name="Arguello R."/>
            <person name="Artieri C.G."/>
            <person name="Barbash D.A."/>
            <person name="Barker D."/>
            <person name="Barsanti P."/>
            <person name="Batterham P."/>
            <person name="Batzoglou S."/>
            <person name="Begun D."/>
            <person name="Bhutkar A."/>
            <person name="Blanco E."/>
            <person name="Bosak S.A."/>
            <person name="Bradley R.K."/>
            <person name="Brand A.D."/>
            <person name="Brent M.R."/>
            <person name="Brooks A.N."/>
            <person name="Brown R.H."/>
            <person name="Butlin R.K."/>
            <person name="Caggese C."/>
            <person name="Calvi B.R."/>
            <person name="Bernardo de Carvalho A."/>
            <person name="Caspi A."/>
            <person name="Castrezana S."/>
            <person name="Celniker S.E."/>
            <person name="Chang J.L."/>
            <person name="Chapple C."/>
            <person name="Chatterji S."/>
            <person name="Chinwalla A."/>
            <person name="Civetta A."/>
            <person name="Clifton S.W."/>
            <person name="Comeron J.M."/>
            <person name="Costello J.C."/>
            <person name="Coyne J.A."/>
            <person name="Daub J."/>
            <person name="David R.G."/>
            <person name="Delcher A.L."/>
            <person name="Delehaunty K."/>
            <person name="Do C.B."/>
            <person name="Ebling H."/>
            <person name="Edwards K."/>
            <person name="Eickbush T."/>
            <person name="Evans J.D."/>
            <person name="Filipski A."/>
            <person name="Findeiss S."/>
            <person name="Freyhult E."/>
            <person name="Fulton L."/>
            <person name="Fulton R."/>
            <person name="Garcia A.C."/>
            <person name="Gardiner A."/>
            <person name="Garfield D.A."/>
            <person name="Garvin B.E."/>
            <person name="Gibson G."/>
            <person name="Gilbert D."/>
            <person name="Gnerre S."/>
            <person name="Godfrey J."/>
            <person name="Good R."/>
            <person name="Gotea V."/>
            <person name="Gravely B."/>
            <person name="Greenberg A.J."/>
            <person name="Griffiths-Jones S."/>
            <person name="Gross S."/>
            <person name="Guigo R."/>
            <person name="Gustafson E.A."/>
            <person name="Haerty W."/>
            <person name="Hahn M.W."/>
            <person name="Halligan D.L."/>
            <person name="Halpern A.L."/>
            <person name="Halter G.M."/>
            <person name="Han M.V."/>
            <person name="Heger A."/>
            <person name="Hillier L."/>
            <person name="Hinrichs A.S."/>
            <person name="Holmes I."/>
            <person name="Hoskins R.A."/>
            <person name="Hubisz M.J."/>
            <person name="Hultmark D."/>
            <person name="Huntley M.A."/>
            <person name="Jaffe D.B."/>
            <person name="Jagadeeshan S."/>
            <person name="Jeck W.R."/>
            <person name="Johnson J."/>
            <person name="Jones C.D."/>
            <person name="Jordan W.C."/>
            <person name="Karpen G.H."/>
            <person name="Kataoka E."/>
            <person name="Keightley P.D."/>
            <person name="Kheradpour P."/>
            <person name="Kirkness E.F."/>
            <person name="Koerich L.B."/>
            <person name="Kristiansen K."/>
            <person name="Kudrna D."/>
            <person name="Kulathinal R.J."/>
            <person name="Kumar S."/>
            <person name="Kwok R."/>
            <person name="Lander E."/>
            <person name="Langley C.H."/>
            <person name="Lapoint R."/>
            <person name="Lazzaro B.P."/>
            <person name="Lee S.J."/>
            <person name="Levesque L."/>
            <person name="Li R."/>
            <person name="Lin C.F."/>
            <person name="Lin M.F."/>
            <person name="Lindblad-Toh K."/>
            <person name="Llopart A."/>
            <person name="Long M."/>
            <person name="Low L."/>
            <person name="Lozovsky E."/>
            <person name="Lu J."/>
            <person name="Luo M."/>
            <person name="Machado C.A."/>
            <person name="Makalowski W."/>
            <person name="Marzo M."/>
            <person name="Matsuda M."/>
            <person name="Matzkin L."/>
            <person name="McAllister B."/>
            <person name="McBride C.S."/>
            <person name="McKernan B."/>
            <person name="McKernan K."/>
            <person name="Mendez-Lago M."/>
            <person name="Minx P."/>
            <person name="Mollenhauer M.U."/>
            <person name="Montooth K."/>
            <person name="Mount S.M."/>
            <person name="Mu X."/>
            <person name="Myers E."/>
            <person name="Negre B."/>
            <person name="Newfeld S."/>
            <person name="Nielsen R."/>
            <person name="Noor M.A."/>
            <person name="O'Grady P."/>
            <person name="Pachter L."/>
            <person name="Papaceit M."/>
            <person name="Parisi M.J."/>
            <person name="Parisi M."/>
            <person name="Parts L."/>
            <person name="Pedersen J.S."/>
            <person name="Pesole G."/>
            <person name="Phillippy A.M."/>
            <person name="Ponting C.P."/>
            <person name="Pop M."/>
            <person name="Porcelli D."/>
            <person name="Powell J.R."/>
            <person name="Prohaska S."/>
            <person name="Pruitt K."/>
            <person name="Puig M."/>
            <person name="Quesneville H."/>
            <person name="Ram K.R."/>
            <person name="Rand D."/>
            <person name="Rasmussen M.D."/>
            <person name="Reed L.K."/>
            <person name="Reenan R."/>
            <person name="Reily A."/>
            <person name="Remington K.A."/>
            <person name="Rieger T.T."/>
            <person name="Ritchie M.G."/>
            <person name="Robin C."/>
            <person name="Rogers Y.H."/>
            <person name="Rohde C."/>
            <person name="Rozas J."/>
            <person name="Rubenfield M.J."/>
            <person name="Ruiz A."/>
            <person name="Russo S."/>
            <person name="Salzberg S.L."/>
            <person name="Sanchez-Gracia A."/>
            <person name="Saranga D.J."/>
            <person name="Sato H."/>
            <person name="Schaeffer S.W."/>
            <person name="Schatz M.C."/>
            <person name="Schlenke T."/>
            <person name="Schwartz R."/>
            <person name="Segarra C."/>
            <person name="Singh R.S."/>
            <person name="Sirot L."/>
            <person name="Sirota M."/>
            <person name="Sisneros N.B."/>
            <person name="Smith C.D."/>
            <person name="Smith T.F."/>
            <person name="Spieth J."/>
            <person name="Stage D.E."/>
            <person name="Stark A."/>
            <person name="Stephan W."/>
            <person name="Strausberg R.L."/>
            <person name="Strempel S."/>
            <person name="Sturgill D."/>
            <person name="Sutton G."/>
            <person name="Sutton G.G."/>
            <person name="Tao W."/>
            <person name="Teichmann S."/>
            <person name="Tobari Y.N."/>
            <person name="Tomimura Y."/>
            <person name="Tsolas J.M."/>
            <person name="Valente V.L."/>
            <person name="Venter E."/>
            <person name="Venter J.C."/>
            <person name="Vicario S."/>
            <person name="Vieira F.G."/>
            <person name="Vilella A.J."/>
            <person name="Villasante A."/>
            <person name="Walenz B."/>
            <person name="Wang J."/>
            <person name="Wasserman M."/>
            <person name="Watts T."/>
            <person name="Wilson D."/>
            <person name="Wilson R.K."/>
            <person name="Wing R.A."/>
            <person name="Wolfner M.F."/>
            <person name="Wong A."/>
            <person name="Wong G.K."/>
            <person name="Wu C.I."/>
            <person name="Wu G."/>
            <person name="Yamamoto D."/>
            <person name="Yang H.P."/>
            <person name="Yang S.P."/>
            <person name="Yorke J.A."/>
            <person name="Yoshida K."/>
            <person name="Zdobnov E."/>
            <person name="Zhang P."/>
            <person name="Zhang Y."/>
            <person name="Zimin A.V."/>
            <person name="Baldwin J."/>
            <person name="Abdouelleil A."/>
            <person name="Abdulkadir J."/>
            <person name="Abebe A."/>
            <person name="Abera B."/>
            <person name="Abreu J."/>
            <person name="Acer S.C."/>
            <person name="Aftuck L."/>
            <person name="Alexander A."/>
            <person name="An P."/>
            <person name="Anderson E."/>
            <person name="Anderson S."/>
            <person name="Arachi H."/>
            <person name="Azer M."/>
            <person name="Bachantsang P."/>
            <person name="Barry A."/>
            <person name="Bayul T."/>
            <person name="Berlin A."/>
            <person name="Bessette D."/>
            <person name="Bloom T."/>
            <person name="Blye J."/>
            <person name="Boguslavskiy L."/>
            <person name="Bonnet C."/>
            <person name="Boukhgalter B."/>
            <person name="Bourzgui I."/>
            <person name="Brown A."/>
            <person name="Cahill P."/>
            <person name="Channer S."/>
            <person name="Cheshatsang Y."/>
            <person name="Chuda L."/>
            <person name="Citroen M."/>
            <person name="Collymore A."/>
            <person name="Cooke P."/>
            <person name="Costello M."/>
            <person name="D'Aco K."/>
            <person name="Daza R."/>
            <person name="De Haan G."/>
            <person name="DeGray S."/>
            <person name="DeMaso C."/>
            <person name="Dhargay N."/>
            <person name="Dooley K."/>
            <person name="Dooley E."/>
            <person name="Doricent M."/>
            <person name="Dorje P."/>
            <person name="Dorjee K."/>
            <person name="Dupes A."/>
            <person name="Elong R."/>
            <person name="Falk J."/>
            <person name="Farina A."/>
            <person name="Faro S."/>
            <person name="Ferguson D."/>
            <person name="Fisher S."/>
            <person name="Foley C.D."/>
            <person name="Franke A."/>
            <person name="Friedrich D."/>
            <person name="Gadbois L."/>
            <person name="Gearin G."/>
            <person name="Gearin C.R."/>
            <person name="Giannoukos G."/>
            <person name="Goode T."/>
            <person name="Graham J."/>
            <person name="Grandbois E."/>
            <person name="Grewal S."/>
            <person name="Gyaltsen K."/>
            <person name="Hafez N."/>
            <person name="Hagos B."/>
            <person name="Hall J."/>
            <person name="Henson C."/>
            <person name="Hollinger A."/>
            <person name="Honan T."/>
            <person name="Huard M.D."/>
            <person name="Hughes L."/>
            <person name="Hurhula B."/>
            <person name="Husby M.E."/>
            <person name="Kamat A."/>
            <person name="Kanga B."/>
            <person name="Kashin S."/>
            <person name="Khazanovich D."/>
            <person name="Kisner P."/>
            <person name="Lance K."/>
            <person name="Lara M."/>
            <person name="Lee W."/>
            <person name="Lennon N."/>
            <person name="Letendre F."/>
            <person name="LeVine R."/>
            <person name="Lipovsky A."/>
            <person name="Liu X."/>
            <person name="Liu J."/>
            <person name="Liu S."/>
            <person name="Lokyitsang T."/>
            <person name="Lokyitsang Y."/>
            <person name="Lubonja R."/>
            <person name="Lui A."/>
            <person name="MacDonald P."/>
            <person name="Magnisalis V."/>
            <person name="Maru K."/>
            <person name="Matthews C."/>
            <person name="McCusker W."/>
            <person name="McDonough S."/>
            <person name="Mehta T."/>
            <person name="Meldrim J."/>
            <person name="Meneus L."/>
            <person name="Mihai O."/>
            <person name="Mihalev A."/>
            <person name="Mihova T."/>
            <person name="Mittelman R."/>
            <person name="Mlenga V."/>
            <person name="Montmayeur A."/>
            <person name="Mulrain L."/>
            <person name="Navidi A."/>
            <person name="Naylor J."/>
            <person name="Negash T."/>
            <person name="Nguyen T."/>
            <person name="Nguyen N."/>
            <person name="Nicol R."/>
            <person name="Norbu C."/>
            <person name="Norbu N."/>
            <person name="Novod N."/>
            <person name="O'Neill B."/>
            <person name="Osman S."/>
            <person name="Markiewicz E."/>
            <person name="Oyono O.L."/>
            <person name="Patti C."/>
            <person name="Phunkhang P."/>
            <person name="Pierre F."/>
            <person name="Priest M."/>
            <person name="Raghuraman S."/>
            <person name="Rege F."/>
            <person name="Reyes R."/>
            <person name="Rise C."/>
            <person name="Rogov P."/>
            <person name="Ross K."/>
            <person name="Ryan E."/>
            <person name="Settipalli S."/>
            <person name="Shea T."/>
            <person name="Sherpa N."/>
            <person name="Shi L."/>
            <person name="Shih D."/>
            <person name="Sparrow T."/>
            <person name="Spaulding J."/>
            <person name="Stalker J."/>
            <person name="Stange-Thomann N."/>
            <person name="Stavropoulos S."/>
            <person name="Stone C."/>
            <person name="Strader C."/>
            <person name="Tesfaye S."/>
            <person name="Thomson T."/>
            <person name="Thoulutsang Y."/>
            <person name="Thoulutsang D."/>
            <person name="Topham K."/>
            <person name="Topping I."/>
            <person name="Tsamla T."/>
            <person name="Vassiliev H."/>
            <person name="Vo A."/>
            <person name="Wangchuk T."/>
            <person name="Wangdi T."/>
            <person name="Weiand M."/>
            <person name="Wilkinson J."/>
            <person name="Wilson A."/>
            <person name="Yadav S."/>
            <person name="Young G."/>
            <person name="Yu Q."/>
            <person name="Zembek L."/>
            <person name="Zhong D."/>
            <person name="Zimmer A."/>
            <person name="Zwirko Z."/>
            <person name="Jaffe D.B."/>
            <person name="Alvarez P."/>
            <person name="Brockman W."/>
            <person name="Butler J."/>
            <person name="Chin C."/>
            <person name="Gnerre S."/>
            <person name="Grabherr M."/>
            <person name="Kleber M."/>
            <person name="Mauceli E."/>
            <person name="MacCallum I."/>
        </authorList>
    </citation>
    <scope>NUCLEOTIDE SEQUENCE [LARGE SCALE GENOMIC DNA]</scope>
    <source>
        <strain evidence="15">Tucson 14030-0811.24</strain>
    </source>
</reference>
<dbReference type="GO" id="GO:0006826">
    <property type="term" value="P:iron ion transport"/>
    <property type="evidence" value="ECO:0007669"/>
    <property type="project" value="UniProtKB-KW"/>
</dbReference>
<keyword evidence="12" id="KW-0350">Heme biosynthesis</keyword>
<dbReference type="GO" id="GO:0034986">
    <property type="term" value="F:iron chaperone activity"/>
    <property type="evidence" value="ECO:0007669"/>
    <property type="project" value="EnsemblMetazoa"/>
</dbReference>
<evidence type="ECO:0000256" key="5">
    <source>
        <dbReference type="ARBA" id="ARBA00022448"/>
    </source>
</evidence>
<dbReference type="KEGG" id="dwi:6648483"/>
<evidence type="ECO:0000256" key="12">
    <source>
        <dbReference type="ARBA" id="ARBA00023133"/>
    </source>
</evidence>
<dbReference type="GO" id="GO:0005739">
    <property type="term" value="C:mitochondrion"/>
    <property type="evidence" value="ECO:0007669"/>
    <property type="project" value="UniProtKB-SubCell"/>
</dbReference>
<dbReference type="PROSITE" id="PS01344">
    <property type="entry name" value="FRATAXIN_1"/>
    <property type="match status" value="1"/>
</dbReference>
<dbReference type="SMART" id="SM01219">
    <property type="entry name" value="Frataxin_Cyay"/>
    <property type="match status" value="1"/>
</dbReference>
<dbReference type="EMBL" id="CH964239">
    <property type="protein sequence ID" value="EDW82618.1"/>
    <property type="molecule type" value="Genomic_DNA"/>
</dbReference>
<evidence type="ECO:0000256" key="13">
    <source>
        <dbReference type="ARBA" id="ARBA00047990"/>
    </source>
</evidence>
<dbReference type="GO" id="GO:0008198">
    <property type="term" value="F:ferrous iron binding"/>
    <property type="evidence" value="ECO:0007669"/>
    <property type="project" value="EnsemblMetazoa"/>
</dbReference>
<dbReference type="GO" id="GO:0004322">
    <property type="term" value="F:ferroxidase activity"/>
    <property type="evidence" value="ECO:0007669"/>
    <property type="project" value="UniProtKB-EC"/>
</dbReference>
<keyword evidence="9" id="KW-0408">Iron</keyword>
<keyword evidence="5" id="KW-0813">Transport</keyword>
<organism evidence="14 15">
    <name type="scientific">Drosophila willistoni</name>
    <name type="common">Fruit fly</name>
    <dbReference type="NCBI Taxonomy" id="7260"/>
    <lineage>
        <taxon>Eukaryota</taxon>
        <taxon>Metazoa</taxon>
        <taxon>Ecdysozoa</taxon>
        <taxon>Arthropoda</taxon>
        <taxon>Hexapoda</taxon>
        <taxon>Insecta</taxon>
        <taxon>Pterygota</taxon>
        <taxon>Neoptera</taxon>
        <taxon>Endopterygota</taxon>
        <taxon>Diptera</taxon>
        <taxon>Brachycera</taxon>
        <taxon>Muscomorpha</taxon>
        <taxon>Ephydroidea</taxon>
        <taxon>Drosophilidae</taxon>
        <taxon>Drosophila</taxon>
        <taxon>Sophophora</taxon>
    </lineage>
</organism>
<dbReference type="STRING" id="7260.B4NCQ9"/>
<dbReference type="PROSITE" id="PS50810">
    <property type="entry name" value="FRATAXIN_2"/>
    <property type="match status" value="1"/>
</dbReference>
<accession>B4NCQ9</accession>
<dbReference type="GO" id="GO:1904115">
    <property type="term" value="C:axon cytoplasm"/>
    <property type="evidence" value="ECO:0007669"/>
    <property type="project" value="GOC"/>
</dbReference>
<keyword evidence="4" id="KW-0409">Iron storage</keyword>
<evidence type="ECO:0000313" key="14">
    <source>
        <dbReference type="EMBL" id="EDW82618.1"/>
    </source>
</evidence>
<dbReference type="GO" id="GO:0008340">
    <property type="term" value="P:determination of adult lifespan"/>
    <property type="evidence" value="ECO:0007669"/>
    <property type="project" value="EnsemblMetazoa"/>
</dbReference>
<dbReference type="GO" id="GO:0045998">
    <property type="term" value="P:positive regulation of ecdysteroid biosynthetic process"/>
    <property type="evidence" value="ECO:0007669"/>
    <property type="project" value="EnsemblMetazoa"/>
</dbReference>
<name>B4NCQ9_DROWI</name>
<dbReference type="InterPro" id="IPR020895">
    <property type="entry name" value="Frataxin_CS"/>
</dbReference>
<comment type="subcellular location">
    <subcellularLocation>
        <location evidence="1">Mitochondrion</location>
    </subcellularLocation>
</comment>
<dbReference type="NCBIfam" id="TIGR03421">
    <property type="entry name" value="FeS_CyaY"/>
    <property type="match status" value="1"/>
</dbReference>
<dbReference type="GO" id="GO:0008344">
    <property type="term" value="P:adult locomotory behavior"/>
    <property type="evidence" value="ECO:0007669"/>
    <property type="project" value="EnsemblMetazoa"/>
</dbReference>
<protein>
    <recommendedName>
        <fullName evidence="3">ferroxidase</fullName>
        <ecNumber evidence="3">1.16.3.1</ecNumber>
    </recommendedName>
</protein>
<dbReference type="Proteomes" id="UP000007798">
    <property type="component" value="Unassembled WGS sequence"/>
</dbReference>
<keyword evidence="8 14" id="KW-0560">Oxidoreductase</keyword>
<evidence type="ECO:0000256" key="9">
    <source>
        <dbReference type="ARBA" id="ARBA00023004"/>
    </source>
</evidence>
<evidence type="ECO:0000256" key="3">
    <source>
        <dbReference type="ARBA" id="ARBA00013107"/>
    </source>
</evidence>
<dbReference type="GO" id="GO:0006783">
    <property type="term" value="P:heme biosynthetic process"/>
    <property type="evidence" value="ECO:0007669"/>
    <property type="project" value="UniProtKB-KW"/>
</dbReference>
<dbReference type="GO" id="GO:0042542">
    <property type="term" value="P:response to hydrogen peroxide"/>
    <property type="evidence" value="ECO:0007669"/>
    <property type="project" value="EnsemblMetazoa"/>
</dbReference>
<dbReference type="InterPro" id="IPR017789">
    <property type="entry name" value="Frataxin"/>
</dbReference>
<dbReference type="GO" id="GO:0016226">
    <property type="term" value="P:iron-sulfur cluster assembly"/>
    <property type="evidence" value="ECO:0007669"/>
    <property type="project" value="EnsemblMetazoa"/>
</dbReference>
<dbReference type="GO" id="GO:0051537">
    <property type="term" value="F:2 iron, 2 sulfur cluster binding"/>
    <property type="evidence" value="ECO:0007669"/>
    <property type="project" value="TreeGrafter"/>
</dbReference>
<dbReference type="FunCoup" id="B4NCQ9">
    <property type="interactions" value="659"/>
</dbReference>
<dbReference type="Gene3D" id="3.30.920.10">
    <property type="entry name" value="Frataxin/CyaY"/>
    <property type="match status" value="1"/>
</dbReference>
<dbReference type="GO" id="GO:0006879">
    <property type="term" value="P:intracellular iron ion homeostasis"/>
    <property type="evidence" value="ECO:0007669"/>
    <property type="project" value="UniProtKB-KW"/>
</dbReference>
<dbReference type="GO" id="GO:0008199">
    <property type="term" value="F:ferric iron binding"/>
    <property type="evidence" value="ECO:0007669"/>
    <property type="project" value="InterPro"/>
</dbReference>
<dbReference type="InterPro" id="IPR036524">
    <property type="entry name" value="Frataxin/CyaY_sf"/>
</dbReference>